<evidence type="ECO:0000313" key="1">
    <source>
        <dbReference type="EMBL" id="SUZ84804.1"/>
    </source>
</evidence>
<dbReference type="AlphaFoldDB" id="A0A381R0P7"/>
<gene>
    <name evidence="1" type="ORF">METZ01_LOCUS37658</name>
</gene>
<sequence>MKIKLLLFVCTLFAPISLSFGQTADDYVAPRTEWDQPDLQGIWNFNSNTPMQRPDRFGTQEFLTPEEAEQDRLRQEERRIAADAREAELVVNPVAPPAGASSTGGYNNFWYETASIGENVRTSLIVYPRNGRLPARVEGSAEHIANLGPDVEGERPVIALFGGIGKDGPEDRGLSERCLIGFNAGPPLAGGGYNANVQIFQNKDHAVIMTEMVHDARIVPLDDRDAIDDDIRLWSGDSRGYWDGDTLVVVTKNFTDLIPSFSRYGNAKDKTLTERFTRVNAVTIDYEWTLEDPSTFTDKITAIMPITKVAGQLYEYGCHEGNYGMINILRGERMNELRAAEAEE</sequence>
<organism evidence="1">
    <name type="scientific">marine metagenome</name>
    <dbReference type="NCBI Taxonomy" id="408172"/>
    <lineage>
        <taxon>unclassified sequences</taxon>
        <taxon>metagenomes</taxon>
        <taxon>ecological metagenomes</taxon>
    </lineage>
</organism>
<dbReference type="EMBL" id="UINC01001607">
    <property type="protein sequence ID" value="SUZ84804.1"/>
    <property type="molecule type" value="Genomic_DNA"/>
</dbReference>
<protein>
    <submittedName>
        <fullName evidence="1">Uncharacterized protein</fullName>
    </submittedName>
</protein>
<name>A0A381R0P7_9ZZZZ</name>
<accession>A0A381R0P7</accession>
<reference evidence="1" key="1">
    <citation type="submission" date="2018-05" db="EMBL/GenBank/DDBJ databases">
        <authorList>
            <person name="Lanie J.A."/>
            <person name="Ng W.-L."/>
            <person name="Kazmierczak K.M."/>
            <person name="Andrzejewski T.M."/>
            <person name="Davidsen T.M."/>
            <person name="Wayne K.J."/>
            <person name="Tettelin H."/>
            <person name="Glass J.I."/>
            <person name="Rusch D."/>
            <person name="Podicherti R."/>
            <person name="Tsui H.-C.T."/>
            <person name="Winkler M.E."/>
        </authorList>
    </citation>
    <scope>NUCLEOTIDE SEQUENCE</scope>
</reference>
<proteinExistence type="predicted"/>